<feature type="domain" description="Ig-like" evidence="2">
    <location>
        <begin position="11"/>
        <end position="147"/>
    </location>
</feature>
<feature type="signal peptide" evidence="1">
    <location>
        <begin position="1"/>
        <end position="17"/>
    </location>
</feature>
<dbReference type="Proteomes" id="UP001608902">
    <property type="component" value="Unassembled WGS sequence"/>
</dbReference>
<organism evidence="3 4">
    <name type="scientific">Gnathostoma spinigerum</name>
    <dbReference type="NCBI Taxonomy" id="75299"/>
    <lineage>
        <taxon>Eukaryota</taxon>
        <taxon>Metazoa</taxon>
        <taxon>Ecdysozoa</taxon>
        <taxon>Nematoda</taxon>
        <taxon>Chromadorea</taxon>
        <taxon>Rhabditida</taxon>
        <taxon>Spirurina</taxon>
        <taxon>Gnathostomatomorpha</taxon>
        <taxon>Gnathostomatoidea</taxon>
        <taxon>Gnathostomatidae</taxon>
        <taxon>Gnathostoma</taxon>
    </lineage>
</organism>
<evidence type="ECO:0000256" key="1">
    <source>
        <dbReference type="SAM" id="SignalP"/>
    </source>
</evidence>
<gene>
    <name evidence="3" type="ORF">AB6A40_010293</name>
</gene>
<protein>
    <recommendedName>
        <fullName evidence="2">Ig-like domain-containing protein</fullName>
    </recommendedName>
</protein>
<dbReference type="SUPFAM" id="SSF48726">
    <property type="entry name" value="Immunoglobulin"/>
    <property type="match status" value="1"/>
</dbReference>
<feature type="chain" id="PRO_5044818786" description="Ig-like domain-containing protein" evidence="1">
    <location>
        <begin position="18"/>
        <end position="213"/>
    </location>
</feature>
<sequence length="213" mass="23670">MRLALLFGFIPILVIYANDGSCRTSCYKDRIPMCGSWLIDDNADISQGTYQLNKGELNLTCSMSSIPEPLEIEWMFRPEQGTTWEPVKCSSLKNVVKCRANKVGEHRVYSTCLVKTDSLVLTGRYRCQAAEKSTNNDLVLSSESAVTVVGIERFHVVERSLIQGESGFIEIEICANPKPEIVWITSGGVLQQGSDNARLTALQLIKLKVCPSY</sequence>
<dbReference type="PROSITE" id="PS50835">
    <property type="entry name" value="IG_LIKE"/>
    <property type="match status" value="1"/>
</dbReference>
<comment type="caution">
    <text evidence="3">The sequence shown here is derived from an EMBL/GenBank/DDBJ whole genome shotgun (WGS) entry which is preliminary data.</text>
</comment>
<dbReference type="AlphaFoldDB" id="A0ABD6F194"/>
<keyword evidence="4" id="KW-1185">Reference proteome</keyword>
<proteinExistence type="predicted"/>
<evidence type="ECO:0000259" key="2">
    <source>
        <dbReference type="PROSITE" id="PS50835"/>
    </source>
</evidence>
<accession>A0ABD6F194</accession>
<dbReference type="InterPro" id="IPR036179">
    <property type="entry name" value="Ig-like_dom_sf"/>
</dbReference>
<evidence type="ECO:0000313" key="3">
    <source>
        <dbReference type="EMBL" id="MFH4983584.1"/>
    </source>
</evidence>
<keyword evidence="1" id="KW-0732">Signal</keyword>
<reference evidence="3 4" key="1">
    <citation type="submission" date="2024-08" db="EMBL/GenBank/DDBJ databases">
        <title>Gnathostoma spinigerum genome.</title>
        <authorList>
            <person name="Gonzalez-Bertolin B."/>
            <person name="Monzon S."/>
            <person name="Zaballos A."/>
            <person name="Jimenez P."/>
            <person name="Dekumyoy P."/>
            <person name="Varona S."/>
            <person name="Cuesta I."/>
            <person name="Sumanam S."/>
            <person name="Adisakwattana P."/>
            <person name="Gasser R.B."/>
            <person name="Hernandez-Gonzalez A."/>
            <person name="Young N.D."/>
            <person name="Perteguer M.J."/>
        </authorList>
    </citation>
    <scope>NUCLEOTIDE SEQUENCE [LARGE SCALE GENOMIC DNA]</scope>
    <source>
        <strain evidence="3">AL3</strain>
        <tissue evidence="3">Liver</tissue>
    </source>
</reference>
<dbReference type="InterPro" id="IPR007110">
    <property type="entry name" value="Ig-like_dom"/>
</dbReference>
<dbReference type="EMBL" id="JBGFUD010012913">
    <property type="protein sequence ID" value="MFH4983584.1"/>
    <property type="molecule type" value="Genomic_DNA"/>
</dbReference>
<evidence type="ECO:0000313" key="4">
    <source>
        <dbReference type="Proteomes" id="UP001608902"/>
    </source>
</evidence>
<name>A0ABD6F194_9BILA</name>